<dbReference type="InterPro" id="IPR023214">
    <property type="entry name" value="HAD_sf"/>
</dbReference>
<evidence type="ECO:0000256" key="3">
    <source>
        <dbReference type="ARBA" id="ARBA00022842"/>
    </source>
</evidence>
<evidence type="ECO:0000313" key="4">
    <source>
        <dbReference type="EMBL" id="KDB53344.1"/>
    </source>
</evidence>
<keyword evidence="2 4" id="KW-0378">Hydrolase</keyword>
<organism evidence="4 5">
    <name type="scientific">Sphaerotilus natans subsp. natans DSM 6575</name>
    <dbReference type="NCBI Taxonomy" id="1286631"/>
    <lineage>
        <taxon>Bacteria</taxon>
        <taxon>Pseudomonadati</taxon>
        <taxon>Pseudomonadota</taxon>
        <taxon>Betaproteobacteria</taxon>
        <taxon>Burkholderiales</taxon>
        <taxon>Sphaerotilaceae</taxon>
        <taxon>Sphaerotilus</taxon>
    </lineage>
</organism>
<dbReference type="PANTHER" id="PTHR43344">
    <property type="entry name" value="PHOSPHOSERINE PHOSPHATASE"/>
    <property type="match status" value="1"/>
</dbReference>
<evidence type="ECO:0000256" key="1">
    <source>
        <dbReference type="ARBA" id="ARBA00022723"/>
    </source>
</evidence>
<dbReference type="AlphaFoldDB" id="A0A059KQ37"/>
<name>A0A059KQ37_9BURK</name>
<reference evidence="4 5" key="1">
    <citation type="journal article" date="2014" name="FEMS Microbiol. Ecol.">
        <title>Sphaerotilus natans encrusted with nanoball-shaped Fe(III) oxide minerals formed by nitrate-reducing mixotrophic Fe(II) oxidation.</title>
        <authorList>
            <person name="Park S."/>
            <person name="Kim D.H."/>
            <person name="Lee J.H."/>
            <person name="Hur H.G."/>
        </authorList>
    </citation>
    <scope>NUCLEOTIDE SEQUENCE [LARGE SCALE GENOMIC DNA]</scope>
    <source>
        <strain evidence="4 5">DSM 6575</strain>
    </source>
</reference>
<dbReference type="STRING" id="34103.SAMN05421778_101112"/>
<dbReference type="Gene3D" id="1.20.1440.100">
    <property type="entry name" value="SG protein - dephosphorylation function"/>
    <property type="match status" value="1"/>
</dbReference>
<protein>
    <submittedName>
        <fullName evidence="4">HAD family hydrolase</fullName>
    </submittedName>
</protein>
<dbReference type="PATRIC" id="fig|1286631.3.peg.1167"/>
<comment type="caution">
    <text evidence="4">The sequence shown here is derived from an EMBL/GenBank/DDBJ whole genome shotgun (WGS) entry which is preliminary data.</text>
</comment>
<dbReference type="GO" id="GO:0016787">
    <property type="term" value="F:hydrolase activity"/>
    <property type="evidence" value="ECO:0007669"/>
    <property type="project" value="UniProtKB-KW"/>
</dbReference>
<proteinExistence type="predicted"/>
<dbReference type="InterPro" id="IPR006385">
    <property type="entry name" value="HAD_hydro_SerB1"/>
</dbReference>
<dbReference type="InterPro" id="IPR050582">
    <property type="entry name" value="HAD-like_SerB"/>
</dbReference>
<dbReference type="Pfam" id="PF12710">
    <property type="entry name" value="HAD"/>
    <property type="match status" value="1"/>
</dbReference>
<dbReference type="Proteomes" id="UP000026714">
    <property type="component" value="Unassembled WGS sequence"/>
</dbReference>
<evidence type="ECO:0000313" key="5">
    <source>
        <dbReference type="Proteomes" id="UP000026714"/>
    </source>
</evidence>
<dbReference type="GO" id="GO:0046872">
    <property type="term" value="F:metal ion binding"/>
    <property type="evidence" value="ECO:0007669"/>
    <property type="project" value="UniProtKB-KW"/>
</dbReference>
<dbReference type="RefSeq" id="WP_037479332.1">
    <property type="nucleotide sequence ID" value="NZ_AZRA01000027.1"/>
</dbReference>
<dbReference type="SUPFAM" id="SSF56784">
    <property type="entry name" value="HAD-like"/>
    <property type="match status" value="1"/>
</dbReference>
<keyword evidence="1" id="KW-0479">Metal-binding</keyword>
<accession>A0A059KQ37</accession>
<dbReference type="InterPro" id="IPR036412">
    <property type="entry name" value="HAD-like_sf"/>
</dbReference>
<dbReference type="EMBL" id="AZRA01000027">
    <property type="protein sequence ID" value="KDB53344.1"/>
    <property type="molecule type" value="Genomic_DNA"/>
</dbReference>
<keyword evidence="3" id="KW-0460">Magnesium</keyword>
<gene>
    <name evidence="4" type="ORF">X805_11800</name>
</gene>
<dbReference type="NCBIfam" id="TIGR01490">
    <property type="entry name" value="HAD-SF-IB-hyp1"/>
    <property type="match status" value="1"/>
</dbReference>
<dbReference type="PANTHER" id="PTHR43344:SF13">
    <property type="entry name" value="PHOSPHATASE RV3661-RELATED"/>
    <property type="match status" value="1"/>
</dbReference>
<dbReference type="CDD" id="cd02612">
    <property type="entry name" value="HAD_PGPPase"/>
    <property type="match status" value="1"/>
</dbReference>
<evidence type="ECO:0000256" key="2">
    <source>
        <dbReference type="ARBA" id="ARBA00022801"/>
    </source>
</evidence>
<sequence>MTAPSRQLCLFDLDHTLIPIDSDHAFGSFMVEIGWADADEFRRRNDAFYADYQAGTLDLNAYIDFATAVWRSRPLAEALAARERFLAEVLRPKVLPQALELVRHHQRRGDLVAIVTATNEFVTTPIAAEFGVEHLLAVQLEREADGRWLGRVRGTPTFREGKVARVHDWLAGQGASLADFSGVSVYSDSPNDLPLLEIATDPVATNPSPALEATATQRGWRILRLFP</sequence>
<dbReference type="Gene3D" id="3.40.50.1000">
    <property type="entry name" value="HAD superfamily/HAD-like"/>
    <property type="match status" value="1"/>
</dbReference>
<keyword evidence="5" id="KW-1185">Reference proteome</keyword>
<dbReference type="eggNOG" id="COG0560">
    <property type="taxonomic scope" value="Bacteria"/>
</dbReference>
<dbReference type="NCBIfam" id="TIGR01488">
    <property type="entry name" value="HAD-SF-IB"/>
    <property type="match status" value="1"/>
</dbReference>